<evidence type="ECO:0000313" key="3">
    <source>
        <dbReference type="EMBL" id="OGD78814.1"/>
    </source>
</evidence>
<dbReference type="STRING" id="1817816.A2Y64_03025"/>
<dbReference type="Proteomes" id="UP000177187">
    <property type="component" value="Unassembled WGS sequence"/>
</dbReference>
<sequence length="737" mass="82796">MRTTVIIATLLAAAASAVPEIAAVRVEEGPKLDGLFDDPCWAEAQWHEGFVQRDPDPGAPSTEMTRMAFAYDGVTLYVAFDCRDSDPDGLQSHLARRDSGITADDNVDVYFSPTGDGRLLYYFSTNPAGVKLDQLYTNRAAWATGQWDGHWDVATAVTADGWSAEFALPFANFQFDASAGNDWIFNAGRVVRRKHEETYLTEVPYTANMFYTEYGARLTGIEGVSQSLGLELVPYVKGDYRNYPELTGEDRDQLKPLAGLVLDFDLSRNLNLAATAFPDFAEIDLDPDQYVVGRDQVYLSETRPFFLENSNFFATSYFTMFYSRRIGKRLFDSEGLYEDSFIVGGGRLTGKADHLGYGAFYAHTDQAVSDLAAEPASDWGMARLTYDVTPGGYVGLSGSSRLARSVETHDGTALPAYDYAAYAMDFDLYFGENGEWNVLGMGVADYDSRNPGGTIEDQHAAGFEVNYTGEVVDTSLDYDQFTENFNLDETGYMWISGLGLRNLNYHLRFRFNFGSEAAIRSFWISGNANVHRDWDWEPAMDEFHLELSSMLQSGWLMGVEGAYGHDWLLDPVKPVEYYYGLGWINTPWTGMLTGNAFAFYGTLPDYTLGAVGDLLMGGLEGTFRPLSALQLTGSVEYYDWTFPEVATDYWGASVEDYDIVIWLGSLNYLFTRELYLRLFAQGSTQNDLYAFRTLVGWEYLPDSNIYLAYEQWRDDTGSDFRMVNQGVFLKAEYYLQF</sequence>
<organism evidence="3 4">
    <name type="scientific">Candidatus Coatesbacteria bacterium RBG_13_66_14</name>
    <dbReference type="NCBI Taxonomy" id="1817816"/>
    <lineage>
        <taxon>Bacteria</taxon>
        <taxon>Candidatus Coatesiibacteriota</taxon>
    </lineage>
</organism>
<dbReference type="EMBL" id="MFAF01000024">
    <property type="protein sequence ID" value="OGD78814.1"/>
    <property type="molecule type" value="Genomic_DNA"/>
</dbReference>
<dbReference type="Pfam" id="PF19313">
    <property type="entry name" value="DUF5916"/>
    <property type="match status" value="1"/>
</dbReference>
<evidence type="ECO:0000259" key="2">
    <source>
        <dbReference type="Pfam" id="PF19313"/>
    </source>
</evidence>
<dbReference type="CDD" id="cd09618">
    <property type="entry name" value="CBM9_like_2"/>
    <property type="match status" value="1"/>
</dbReference>
<feature type="chain" id="PRO_5009518588" description="DUF5916 domain-containing protein" evidence="1">
    <location>
        <begin position="23"/>
        <end position="737"/>
    </location>
</feature>
<gene>
    <name evidence="3" type="ORF">A2Y64_03025</name>
</gene>
<proteinExistence type="predicted"/>
<reference evidence="3 4" key="1">
    <citation type="journal article" date="2016" name="Nat. Commun.">
        <title>Thousands of microbial genomes shed light on interconnected biogeochemical processes in an aquifer system.</title>
        <authorList>
            <person name="Anantharaman K."/>
            <person name="Brown C.T."/>
            <person name="Hug L.A."/>
            <person name="Sharon I."/>
            <person name="Castelle C.J."/>
            <person name="Probst A.J."/>
            <person name="Thomas B.C."/>
            <person name="Singh A."/>
            <person name="Wilkins M.J."/>
            <person name="Karaoz U."/>
            <person name="Brodie E.L."/>
            <person name="Williams K.H."/>
            <person name="Hubbard S.S."/>
            <person name="Banfield J.F."/>
        </authorList>
    </citation>
    <scope>NUCLEOTIDE SEQUENCE [LARGE SCALE GENOMIC DNA]</scope>
</reference>
<keyword evidence="1" id="KW-0732">Signal</keyword>
<name>A0A1F5FH03_9BACT</name>
<comment type="caution">
    <text evidence="3">The sequence shown here is derived from an EMBL/GenBank/DDBJ whole genome shotgun (WGS) entry which is preliminary data.</text>
</comment>
<feature type="domain" description="DUF5916" evidence="2">
    <location>
        <begin position="229"/>
        <end position="332"/>
    </location>
</feature>
<dbReference type="AlphaFoldDB" id="A0A1F5FH03"/>
<evidence type="ECO:0000256" key="1">
    <source>
        <dbReference type="SAM" id="SignalP"/>
    </source>
</evidence>
<protein>
    <recommendedName>
        <fullName evidence="2">DUF5916 domain-containing protein</fullName>
    </recommendedName>
</protein>
<dbReference type="Gene3D" id="2.60.40.1190">
    <property type="match status" value="1"/>
</dbReference>
<dbReference type="InterPro" id="IPR045670">
    <property type="entry name" value="DUF5916"/>
</dbReference>
<feature type="signal peptide" evidence="1">
    <location>
        <begin position="1"/>
        <end position="22"/>
    </location>
</feature>
<evidence type="ECO:0000313" key="4">
    <source>
        <dbReference type="Proteomes" id="UP000177187"/>
    </source>
</evidence>
<dbReference type="SUPFAM" id="SSF49344">
    <property type="entry name" value="CBD9-like"/>
    <property type="match status" value="1"/>
</dbReference>
<accession>A0A1F5FH03</accession>